<protein>
    <recommendedName>
        <fullName evidence="1">Bro-N domain-containing protein</fullName>
    </recommendedName>
</protein>
<feature type="domain" description="Bro-N" evidence="1">
    <location>
        <begin position="10"/>
        <end position="106"/>
    </location>
</feature>
<comment type="caution">
    <text evidence="2">The sequence shown here is derived from an EMBL/GenBank/DDBJ whole genome shotgun (WGS) entry which is preliminary data.</text>
</comment>
<evidence type="ECO:0000259" key="1">
    <source>
        <dbReference type="PROSITE" id="PS51750"/>
    </source>
</evidence>
<reference evidence="2 3" key="1">
    <citation type="submission" date="2019-03" db="EMBL/GenBank/DDBJ databases">
        <title>Single cell metagenomics reveals metabolic interactions within the superorganism composed of flagellate Streblomastix strix and complex community of Bacteroidetes bacteria on its surface.</title>
        <authorList>
            <person name="Treitli S.C."/>
            <person name="Kolisko M."/>
            <person name="Husnik F."/>
            <person name="Keeling P."/>
            <person name="Hampl V."/>
        </authorList>
    </citation>
    <scope>NUCLEOTIDE SEQUENCE [LARGE SCALE GENOMIC DNA]</scope>
    <source>
        <strain evidence="2">St1</strain>
    </source>
</reference>
<dbReference type="AlphaFoldDB" id="A0A5M8P307"/>
<gene>
    <name evidence="2" type="ORF">EZS26_001037</name>
</gene>
<evidence type="ECO:0000313" key="2">
    <source>
        <dbReference type="EMBL" id="KAA6302867.1"/>
    </source>
</evidence>
<dbReference type="SMART" id="SM01040">
    <property type="entry name" value="Bro-N"/>
    <property type="match status" value="1"/>
</dbReference>
<dbReference type="GO" id="GO:0003677">
    <property type="term" value="F:DNA binding"/>
    <property type="evidence" value="ECO:0007669"/>
    <property type="project" value="InterPro"/>
</dbReference>
<dbReference type="PANTHER" id="PTHR36180:SF2">
    <property type="entry name" value="BRO FAMILY PROTEIN"/>
    <property type="match status" value="1"/>
</dbReference>
<accession>A0A5M8P307</accession>
<name>A0A5M8P307_9BACT</name>
<evidence type="ECO:0000313" key="3">
    <source>
        <dbReference type="Proteomes" id="UP000324575"/>
    </source>
</evidence>
<dbReference type="InterPro" id="IPR003497">
    <property type="entry name" value="BRO_N_domain"/>
</dbReference>
<proteinExistence type="predicted"/>
<dbReference type="Proteomes" id="UP000324575">
    <property type="component" value="Unassembled WGS sequence"/>
</dbReference>
<dbReference type="Pfam" id="PF03374">
    <property type="entry name" value="ANT"/>
    <property type="match status" value="1"/>
</dbReference>
<dbReference type="PANTHER" id="PTHR36180">
    <property type="entry name" value="DNA-BINDING PROTEIN-RELATED-RELATED"/>
    <property type="match status" value="1"/>
</dbReference>
<dbReference type="PROSITE" id="PS51750">
    <property type="entry name" value="BRO_N"/>
    <property type="match status" value="1"/>
</dbReference>
<dbReference type="Pfam" id="PF02498">
    <property type="entry name" value="Bro-N"/>
    <property type="match status" value="1"/>
</dbReference>
<dbReference type="EMBL" id="SNRX01000005">
    <property type="protein sequence ID" value="KAA6302867.1"/>
    <property type="molecule type" value="Genomic_DNA"/>
</dbReference>
<organism evidence="2 3">
    <name type="scientific">Candidatus Ordinivivax streblomastigis</name>
    <dbReference type="NCBI Taxonomy" id="2540710"/>
    <lineage>
        <taxon>Bacteria</taxon>
        <taxon>Pseudomonadati</taxon>
        <taxon>Bacteroidota</taxon>
        <taxon>Bacteroidia</taxon>
        <taxon>Bacteroidales</taxon>
        <taxon>Candidatus Ordinivivax</taxon>
    </lineage>
</organism>
<sequence>MKNVQVLKQENLLGKNFSIFGDLENPLFLAKDVAAWIEHSNPTEMVRGIDDDEKLNSTILSSGQNRDVIFLTENGLYEVLMQSRKPIAKQFKKGVKEILKSIRKTGGYLAEKEGDTEMDLLSRALLIAMDKIKQRELRVSTLEEQDRLNQPKVEYHDKVLKCANTYTSTRIAKELGMTKAEELHLKLKEMGIFFKQSGQWMLRAKFCGHGYSKSKTTTIPDRVNCVERTITYTVWTEKGRKFLHDIFQ</sequence>
<dbReference type="InterPro" id="IPR005039">
    <property type="entry name" value="Ant_C"/>
</dbReference>